<dbReference type="GO" id="GO:0016020">
    <property type="term" value="C:membrane"/>
    <property type="evidence" value="ECO:0007669"/>
    <property type="project" value="UniProtKB-SubCell"/>
</dbReference>
<evidence type="ECO:0000256" key="9">
    <source>
        <dbReference type="ARBA" id="ARBA00041489"/>
    </source>
</evidence>
<keyword evidence="6 11" id="KW-0472">Membrane</keyword>
<reference evidence="13 14" key="1">
    <citation type="journal article" date="2008" name="Nature">
        <title>Genome analysis of the platypus reveals unique signatures of evolution.</title>
        <authorList>
            <person name="Warren W.C."/>
            <person name="Hillier L.W."/>
            <person name="Marshall Graves J.A."/>
            <person name="Birney E."/>
            <person name="Ponting C.P."/>
            <person name="Grutzner F."/>
            <person name="Belov K."/>
            <person name="Miller W."/>
            <person name="Clarke L."/>
            <person name="Chinwalla A.T."/>
            <person name="Yang S.P."/>
            <person name="Heger A."/>
            <person name="Locke D.P."/>
            <person name="Miethke P."/>
            <person name="Waters P.D."/>
            <person name="Veyrunes F."/>
            <person name="Fulton L."/>
            <person name="Fulton B."/>
            <person name="Graves T."/>
            <person name="Wallis J."/>
            <person name="Puente X.S."/>
            <person name="Lopez-Otin C."/>
            <person name="Ordonez G.R."/>
            <person name="Eichler E.E."/>
            <person name="Chen L."/>
            <person name="Cheng Z."/>
            <person name="Deakin J.E."/>
            <person name="Alsop A."/>
            <person name="Thompson K."/>
            <person name="Kirby P."/>
            <person name="Papenfuss A.T."/>
            <person name="Wakefield M.J."/>
            <person name="Olender T."/>
            <person name="Lancet D."/>
            <person name="Huttley G.A."/>
            <person name="Smit A.F."/>
            <person name="Pask A."/>
            <person name="Temple-Smith P."/>
            <person name="Batzer M.A."/>
            <person name="Walker J.A."/>
            <person name="Konkel M.K."/>
            <person name="Harris R.S."/>
            <person name="Whittington C.M."/>
            <person name="Wong E.S."/>
            <person name="Gemmell N.J."/>
            <person name="Buschiazzo E."/>
            <person name="Vargas Jentzsch I.M."/>
            <person name="Merkel A."/>
            <person name="Schmitz J."/>
            <person name="Zemann A."/>
            <person name="Churakov G."/>
            <person name="Kriegs J.O."/>
            <person name="Brosius J."/>
            <person name="Murchison E.P."/>
            <person name="Sachidanandam R."/>
            <person name="Smith C."/>
            <person name="Hannon G.J."/>
            <person name="Tsend-Ayush E."/>
            <person name="McMillan D."/>
            <person name="Attenborough R."/>
            <person name="Rens W."/>
            <person name="Ferguson-Smith M."/>
            <person name="Lefevre C.M."/>
            <person name="Sharp J.A."/>
            <person name="Nicholas K.R."/>
            <person name="Ray D.A."/>
            <person name="Kube M."/>
            <person name="Reinhardt R."/>
            <person name="Pringle T.H."/>
            <person name="Taylor J."/>
            <person name="Jones R.C."/>
            <person name="Nixon B."/>
            <person name="Dacheux J.L."/>
            <person name="Niwa H."/>
            <person name="Sekita Y."/>
            <person name="Huang X."/>
            <person name="Stark A."/>
            <person name="Kheradpour P."/>
            <person name="Kellis M."/>
            <person name="Flicek P."/>
            <person name="Chen Y."/>
            <person name="Webber C."/>
            <person name="Hardison R."/>
            <person name="Nelson J."/>
            <person name="Hallsworth-Pepin K."/>
            <person name="Delehaunty K."/>
            <person name="Markovic C."/>
            <person name="Minx P."/>
            <person name="Feng Y."/>
            <person name="Kremitzki C."/>
            <person name="Mitreva M."/>
            <person name="Glasscock J."/>
            <person name="Wylie T."/>
            <person name="Wohldmann P."/>
            <person name="Thiru P."/>
            <person name="Nhan M.N."/>
            <person name="Pohl C.S."/>
            <person name="Smith S.M."/>
            <person name="Hou S."/>
            <person name="Nefedov M."/>
            <person name="de Jong P.J."/>
            <person name="Renfree M.B."/>
            <person name="Mardis E.R."/>
            <person name="Wilson R.K."/>
        </authorList>
    </citation>
    <scope>NUCLEOTIDE SEQUENCE [LARGE SCALE GENOMIC DNA]</scope>
    <source>
        <strain evidence="13 14">Glennie</strain>
    </source>
</reference>
<evidence type="ECO:0000256" key="11">
    <source>
        <dbReference type="SAM" id="Phobius"/>
    </source>
</evidence>
<dbReference type="GO" id="GO:0045954">
    <property type="term" value="P:positive regulation of natural killer cell mediated cytotoxicity"/>
    <property type="evidence" value="ECO:0000318"/>
    <property type="project" value="GO_Central"/>
</dbReference>
<dbReference type="HOGENOM" id="CLU_049894_9_2_1"/>
<keyword evidence="5 11" id="KW-1133">Transmembrane helix</keyword>
<evidence type="ECO:0000256" key="10">
    <source>
        <dbReference type="SAM" id="MobiDB-lite"/>
    </source>
</evidence>
<dbReference type="SUPFAM" id="SSF56436">
    <property type="entry name" value="C-type lectin-like"/>
    <property type="match status" value="1"/>
</dbReference>
<dbReference type="InterPro" id="IPR033992">
    <property type="entry name" value="NKR-like_CTLD"/>
</dbReference>
<evidence type="ECO:0000259" key="12">
    <source>
        <dbReference type="PROSITE" id="PS50041"/>
    </source>
</evidence>
<dbReference type="InterPro" id="IPR001304">
    <property type="entry name" value="C-type_lectin-like"/>
</dbReference>
<dbReference type="InterPro" id="IPR016187">
    <property type="entry name" value="CTDL_fold"/>
</dbReference>
<feature type="region of interest" description="Disordered" evidence="10">
    <location>
        <begin position="1"/>
        <end position="34"/>
    </location>
</feature>
<feature type="transmembrane region" description="Helical" evidence="11">
    <location>
        <begin position="139"/>
        <end position="158"/>
    </location>
</feature>
<evidence type="ECO:0000313" key="14">
    <source>
        <dbReference type="Proteomes" id="UP000002279"/>
    </source>
</evidence>
<name>F6RRL7_ORNAN</name>
<proteinExistence type="predicted"/>
<reference evidence="13" key="3">
    <citation type="submission" date="2025-09" db="UniProtKB">
        <authorList>
            <consortium name="Ensembl"/>
        </authorList>
    </citation>
    <scope>IDENTIFICATION</scope>
    <source>
        <strain evidence="13">Glennie</strain>
    </source>
</reference>
<dbReference type="GO" id="GO:0002223">
    <property type="term" value="P:stimulatory C-type lectin receptor signaling pathway"/>
    <property type="evidence" value="ECO:0000318"/>
    <property type="project" value="GO_Central"/>
</dbReference>
<evidence type="ECO:0000313" key="13">
    <source>
        <dbReference type="Ensembl" id="ENSOANP00000017148.2"/>
    </source>
</evidence>
<organism evidence="13 14">
    <name type="scientific">Ornithorhynchus anatinus</name>
    <name type="common">Duckbill platypus</name>
    <dbReference type="NCBI Taxonomy" id="9258"/>
    <lineage>
        <taxon>Eukaryota</taxon>
        <taxon>Metazoa</taxon>
        <taxon>Chordata</taxon>
        <taxon>Craniata</taxon>
        <taxon>Vertebrata</taxon>
        <taxon>Euteleostomi</taxon>
        <taxon>Mammalia</taxon>
        <taxon>Monotremata</taxon>
        <taxon>Ornithorhynchidae</taxon>
        <taxon>Ornithorhynchus</taxon>
    </lineage>
</organism>
<evidence type="ECO:0000256" key="7">
    <source>
        <dbReference type="ARBA" id="ARBA00023180"/>
    </source>
</evidence>
<dbReference type="Ensembl" id="ENSOANT00000017151.2">
    <property type="protein sequence ID" value="ENSOANP00000017148.2"/>
    <property type="gene ID" value="ENSOANG00000010820.2"/>
</dbReference>
<dbReference type="GeneTree" id="ENSGT00940000154558"/>
<dbReference type="Gene3D" id="3.10.100.10">
    <property type="entry name" value="Mannose-Binding Protein A, subunit A"/>
    <property type="match status" value="1"/>
</dbReference>
<reference evidence="13" key="2">
    <citation type="submission" date="2025-08" db="UniProtKB">
        <authorList>
            <consortium name="Ensembl"/>
        </authorList>
    </citation>
    <scope>IDENTIFICATION</scope>
    <source>
        <strain evidence="13">Glennie</strain>
    </source>
</reference>
<keyword evidence="7" id="KW-0325">Glycoprotein</keyword>
<evidence type="ECO:0000256" key="8">
    <source>
        <dbReference type="ARBA" id="ARBA00041193"/>
    </source>
</evidence>
<dbReference type="eggNOG" id="ENOG502T0GV">
    <property type="taxonomic scope" value="Eukaryota"/>
</dbReference>
<keyword evidence="2 11" id="KW-0812">Transmembrane</keyword>
<sequence>MSEQPVVYSELKQKKSSQPLPKRPKTDKSEDSEWEQEVNYAELKLHRPSQQQSNWRRVEGKGESGQIVKMGLPHKLAHSLYSGCCCSPCPEKWFLHRKSCYFFSEERKTWNQSRAACGTQNSSLLKIEDQEMLDFLSRFYLLGWIGLLWPGVTRAWIWTDNSNLPRNLLAGQVIPRG</sequence>
<dbReference type="CDD" id="cd03593">
    <property type="entry name" value="CLECT_NK_receptors_like"/>
    <property type="match status" value="1"/>
</dbReference>
<accession>F6RRL7</accession>
<dbReference type="InterPro" id="IPR016186">
    <property type="entry name" value="C-type_lectin-like/link_sf"/>
</dbReference>
<dbReference type="Pfam" id="PF00059">
    <property type="entry name" value="Lectin_C"/>
    <property type="match status" value="1"/>
</dbReference>
<evidence type="ECO:0000256" key="1">
    <source>
        <dbReference type="ARBA" id="ARBA00004606"/>
    </source>
</evidence>
<evidence type="ECO:0000256" key="3">
    <source>
        <dbReference type="ARBA" id="ARBA00022734"/>
    </source>
</evidence>
<keyword evidence="4" id="KW-0735">Signal-anchor</keyword>
<dbReference type="Proteomes" id="UP000002279">
    <property type="component" value="Chromosome 17"/>
</dbReference>
<dbReference type="PANTHER" id="PTHR22800:SF252">
    <property type="entry name" value="NATURAL KILLER CELLS ANTIGEN CD94"/>
    <property type="match status" value="1"/>
</dbReference>
<evidence type="ECO:0000256" key="2">
    <source>
        <dbReference type="ARBA" id="ARBA00022692"/>
    </source>
</evidence>
<dbReference type="AlphaFoldDB" id="F6RRL7"/>
<dbReference type="FunCoup" id="F6RRL7">
    <property type="interactions" value="178"/>
</dbReference>
<evidence type="ECO:0000256" key="4">
    <source>
        <dbReference type="ARBA" id="ARBA00022968"/>
    </source>
</evidence>
<keyword evidence="14" id="KW-1185">Reference proteome</keyword>
<protein>
    <recommendedName>
        <fullName evidence="8">Natural killer cells antigen CD94</fullName>
    </recommendedName>
    <alternativeName>
        <fullName evidence="9">Killer cell lectin-like receptor subfamily D member 1</fullName>
    </alternativeName>
</protein>
<dbReference type="PANTHER" id="PTHR22800">
    <property type="entry name" value="C-TYPE LECTIN PROTEINS"/>
    <property type="match status" value="1"/>
</dbReference>
<evidence type="ECO:0000256" key="5">
    <source>
        <dbReference type="ARBA" id="ARBA00022989"/>
    </source>
</evidence>
<comment type="subcellular location">
    <subcellularLocation>
        <location evidence="1">Membrane</location>
        <topology evidence="1">Single-pass type II membrane protein</topology>
    </subcellularLocation>
</comment>
<dbReference type="Bgee" id="ENSOANG00000010820">
    <property type="expression patterns" value="Expressed in female reproductive system and 1 other cell type or tissue"/>
</dbReference>
<dbReference type="PROSITE" id="PS50041">
    <property type="entry name" value="C_TYPE_LECTIN_2"/>
    <property type="match status" value="1"/>
</dbReference>
<dbReference type="InterPro" id="IPR050919">
    <property type="entry name" value="NKG2/CD94_NK_receptors"/>
</dbReference>
<dbReference type="InParanoid" id="F6RRL7"/>
<evidence type="ECO:0000256" key="6">
    <source>
        <dbReference type="ARBA" id="ARBA00023136"/>
    </source>
</evidence>
<dbReference type="GO" id="GO:0030246">
    <property type="term" value="F:carbohydrate binding"/>
    <property type="evidence" value="ECO:0007669"/>
    <property type="project" value="UniProtKB-KW"/>
</dbReference>
<keyword evidence="3" id="KW-0430">Lectin</keyword>
<feature type="domain" description="C-type lectin" evidence="12">
    <location>
        <begin position="96"/>
        <end position="162"/>
    </location>
</feature>